<feature type="transmembrane region" description="Helical" evidence="2">
    <location>
        <begin position="294"/>
        <end position="317"/>
    </location>
</feature>
<dbReference type="RefSeq" id="WP_118912471.1">
    <property type="nucleotide sequence ID" value="NZ_CBCRVH010000002.1"/>
</dbReference>
<feature type="domain" description="Alpha-(1-&gt;3)-arabinofuranosyltransferase N-terminal GT-C" evidence="3">
    <location>
        <begin position="22"/>
        <end position="687"/>
    </location>
</feature>
<feature type="transmembrane region" description="Helical" evidence="2">
    <location>
        <begin position="324"/>
        <end position="342"/>
    </location>
</feature>
<evidence type="ECO:0000256" key="1">
    <source>
        <dbReference type="SAM" id="MobiDB-lite"/>
    </source>
</evidence>
<sequence>MRRFAARVSPYALTAGGLVLFLAIIVFGNSLGHFHTDIKPEVYLAPWTMVERYLSSWTSSPYLGSANFNVGLVPVLLLLSALRGLGLSPEWTFKVFHFALWLVAAWGANRLVRAATVRATKWVGLFAGVFYLANPYTIAAGNTLAIALPMALLPWMLLAHSRGLQQPHSWAWPAAFGLAFFAMSGMNVAVVPLYQLLALVPIAAVALWHRRATWRQVLAVTAKCGLFVVAVSVYWLVPAIAALGTGAQIVDMSETLTGIHKVSSFTEVLRGLGLWPLYGHSDTGPWVPQNATYITSPVVIVLTALWPTLALVSLAFARTALRRTLVLLAALAAVVMVGLFPGEGRAQSPVGWVLEKVLGLGPLAAFRTTNKIGALLALAFALALAFGAVQLVRLVQRRSALAPVAGSLATVLVAGWILPALSNGLYISEMDVPNYWREAAKTADGGDPNARTLMLPGQTRPTYRWTVQRPDDLTNSLLKREAVLPETTPNASAPGANLLAAMDDTVQSDRSNGDIASTFARYLGADNVLVRHDTVWENDGGARPAAMSRLIDGDSGLYGVANFGRPGQNVLSPTNQPESMDEALLTPVQLYGVKDSRRAVRAQSLAGQMIVAGDGWAFPQLAAAGLLRSSPTVRYAQDLDETSLKAALKDGARLAQTDTNARRNTIPQRLTAGQGSLLAANEALKNSRTLGTDPKNQTVLERSGAHVTASSAGGTFFDLPFAAAENAFDGDDATSWRFGDFQRAAGQSLNVKLDKPARLGDVSVAQADLGPVKIDRATLIAGGKSVSVRVPDTGRATFRMGGVNAESVRLRIDSTRGDGYNLVGVSEVGLPGAKAERAARTPSTLKDLYDSLDAEGRTAFEKAPLDILFQRVQNSSSPNDDSETSLNRIFTMPDARRYDASATVRLAKADQERFYDRSAGYSDAVTASSSEFWFDRPEYRASQAADDNDKTAWVPGGASPQGAWWQMRGPEREISSVSVTQAPGEGGESRTQWATRATVSVDGRVVGSGVLKPNGTASIDIAATRGKVVRVQLDASSGPRNGAPAKFTSIDTKQVLRKAPLGAFDEPGKNRCFAVSTINGTALPMRLSGDRVAGPKDAGTRWTACNPVVLKAREQHVEPVRDFVVDSLVLRDTVSEKAGAGVSPAPVDFAVTKNSPSVKSVRVAKSSTPKAVVLGQSYDERWSATLGDKDLGRPVLLDGYSSGWVLPAGAEGTVEMRFTPQRYANWAILFSLAALLLAAALVVRAWLTGALVGGRDESADEDLPAHRAHRSAPQERMTGGGGSPGRSDRQVLLQAGFVVAAALAVGLPGLVAGLAVVAGLRWGRVTSRALVVTGAALVFVAILLFLVLSPDLGEVSADAISASLWPHRVAGAGFVVAIAGLLRREGLAGGSRGAATAEPAADATDSADRTEDEGRTRDSDSDGGSEDD</sequence>
<feature type="transmembrane region" description="Helical" evidence="2">
    <location>
        <begin position="136"/>
        <end position="158"/>
    </location>
</feature>
<dbReference type="InterPro" id="IPR008979">
    <property type="entry name" value="Galactose-bd-like_sf"/>
</dbReference>
<keyword evidence="2" id="KW-1133">Transmembrane helix</keyword>
<evidence type="ECO:0000256" key="2">
    <source>
        <dbReference type="SAM" id="Phobius"/>
    </source>
</evidence>
<dbReference type="SUPFAM" id="SSF49785">
    <property type="entry name" value="Galactose-binding domain-like"/>
    <property type="match status" value="1"/>
</dbReference>
<feature type="region of interest" description="Disordered" evidence="1">
    <location>
        <begin position="1256"/>
        <end position="1286"/>
    </location>
</feature>
<keyword evidence="2" id="KW-0812">Transmembrane</keyword>
<feature type="region of interest" description="Disordered" evidence="1">
    <location>
        <begin position="1390"/>
        <end position="1428"/>
    </location>
</feature>
<feature type="transmembrane region" description="Helical" evidence="2">
    <location>
        <begin position="373"/>
        <end position="394"/>
    </location>
</feature>
<dbReference type="Proteomes" id="UP000285376">
    <property type="component" value="Unassembled WGS sequence"/>
</dbReference>
<feature type="transmembrane region" description="Helical" evidence="2">
    <location>
        <begin position="400"/>
        <end position="421"/>
    </location>
</feature>
<evidence type="ECO:0000313" key="5">
    <source>
        <dbReference type="Proteomes" id="UP000285376"/>
    </source>
</evidence>
<dbReference type="Gene3D" id="2.60.120.260">
    <property type="entry name" value="Galactose-binding domain-like"/>
    <property type="match status" value="2"/>
</dbReference>
<feature type="transmembrane region" description="Helical" evidence="2">
    <location>
        <begin position="193"/>
        <end position="210"/>
    </location>
</feature>
<dbReference type="InterPro" id="IPR021798">
    <property type="entry name" value="AftD_N"/>
</dbReference>
<proteinExistence type="predicted"/>
<dbReference type="GO" id="GO:0016740">
    <property type="term" value="F:transferase activity"/>
    <property type="evidence" value="ECO:0007669"/>
    <property type="project" value="InterPro"/>
</dbReference>
<dbReference type="PROSITE" id="PS50890">
    <property type="entry name" value="PUA"/>
    <property type="match status" value="1"/>
</dbReference>
<feature type="compositionally biased region" description="Basic and acidic residues" evidence="1">
    <location>
        <begin position="1406"/>
        <end position="1420"/>
    </location>
</feature>
<keyword evidence="2" id="KW-0472">Membrane</keyword>
<feature type="compositionally biased region" description="Low complexity" evidence="1">
    <location>
        <begin position="1393"/>
        <end position="1404"/>
    </location>
</feature>
<evidence type="ECO:0000313" key="4">
    <source>
        <dbReference type="EMBL" id="RHW47585.1"/>
    </source>
</evidence>
<comment type="caution">
    <text evidence="4">The sequence shown here is derived from an EMBL/GenBank/DDBJ whole genome shotgun (WGS) entry which is preliminary data.</text>
</comment>
<gene>
    <name evidence="4" type="ORF">D1832_02500</name>
</gene>
<feature type="transmembrane region" description="Helical" evidence="2">
    <location>
        <begin position="91"/>
        <end position="108"/>
    </location>
</feature>
<dbReference type="Pfam" id="PF11847">
    <property type="entry name" value="GT-C_AftD"/>
    <property type="match status" value="1"/>
</dbReference>
<organism evidence="4 5">
    <name type="scientific">Dermacoccus abyssi</name>
    <dbReference type="NCBI Taxonomy" id="322596"/>
    <lineage>
        <taxon>Bacteria</taxon>
        <taxon>Bacillati</taxon>
        <taxon>Actinomycetota</taxon>
        <taxon>Actinomycetes</taxon>
        <taxon>Micrococcales</taxon>
        <taxon>Dermacoccaceae</taxon>
        <taxon>Dermacoccus</taxon>
    </lineage>
</organism>
<reference evidence="4 5" key="1">
    <citation type="submission" date="2018-08" db="EMBL/GenBank/DDBJ databases">
        <title>Whole genome sequence analysis of Dermacoccus abyssi bacteria isolated from Deep Mariana trench Micromonospora spp reveals genes involved in the environmental adaptation and production of secondary metabolites.</title>
        <authorList>
            <person name="Abdel-Mageed W.M."/>
            <person name="Lehri B."/>
            <person name="Nouioui I."/>
            <person name="Goodfellow I."/>
            <person name="Jaspars M."/>
            <person name="Karlyshev A."/>
        </authorList>
    </citation>
    <scope>NUCLEOTIDE SEQUENCE [LARGE SCALE GENOMIC DNA]</scope>
    <source>
        <strain evidence="4 5">MT1.1</strain>
    </source>
</reference>
<protein>
    <submittedName>
        <fullName evidence="4">DUF3367 domain-containing protein</fullName>
    </submittedName>
</protein>
<feature type="transmembrane region" description="Helical" evidence="2">
    <location>
        <begin position="12"/>
        <end position="31"/>
    </location>
</feature>
<dbReference type="EMBL" id="QWLM01000002">
    <property type="protein sequence ID" value="RHW47585.1"/>
    <property type="molecule type" value="Genomic_DNA"/>
</dbReference>
<feature type="transmembrane region" description="Helical" evidence="2">
    <location>
        <begin position="1226"/>
        <end position="1247"/>
    </location>
</feature>
<feature type="transmembrane region" description="Helical" evidence="2">
    <location>
        <begin position="1329"/>
        <end position="1348"/>
    </location>
</feature>
<name>A0A417ZAB1_9MICO</name>
<feature type="transmembrane region" description="Helical" evidence="2">
    <location>
        <begin position="1291"/>
        <end position="1317"/>
    </location>
</feature>
<accession>A0A417ZAB1</accession>
<evidence type="ECO:0000259" key="3">
    <source>
        <dbReference type="Pfam" id="PF11847"/>
    </source>
</evidence>